<dbReference type="InterPro" id="IPR022645">
    <property type="entry name" value="SecD/SecF_bac"/>
</dbReference>
<dbReference type="GO" id="GO:0005886">
    <property type="term" value="C:plasma membrane"/>
    <property type="evidence" value="ECO:0007669"/>
    <property type="project" value="UniProtKB-SubCell"/>
</dbReference>
<gene>
    <name evidence="10" type="primary">secF</name>
    <name evidence="12" type="ORF">A2531_05040</name>
</gene>
<dbReference type="GO" id="GO:0043952">
    <property type="term" value="P:protein transport by the Sec complex"/>
    <property type="evidence" value="ECO:0007669"/>
    <property type="project" value="UniProtKB-UniRule"/>
</dbReference>
<feature type="transmembrane region" description="Helical" evidence="10">
    <location>
        <begin position="214"/>
        <end position="233"/>
    </location>
</feature>
<evidence type="ECO:0000256" key="9">
    <source>
        <dbReference type="ARBA" id="ARBA00023136"/>
    </source>
</evidence>
<feature type="transmembrane region" description="Helical" evidence="10">
    <location>
        <begin position="180"/>
        <end position="202"/>
    </location>
</feature>
<dbReference type="SUPFAM" id="SSF82866">
    <property type="entry name" value="Multidrug efflux transporter AcrB transmembrane domain"/>
    <property type="match status" value="1"/>
</dbReference>
<dbReference type="Pfam" id="PF02355">
    <property type="entry name" value="SecD_SecF_C"/>
    <property type="match status" value="1"/>
</dbReference>
<evidence type="ECO:0000256" key="3">
    <source>
        <dbReference type="ARBA" id="ARBA00022475"/>
    </source>
</evidence>
<evidence type="ECO:0000256" key="8">
    <source>
        <dbReference type="ARBA" id="ARBA00023010"/>
    </source>
</evidence>
<dbReference type="GO" id="GO:0006605">
    <property type="term" value="P:protein targeting"/>
    <property type="evidence" value="ECO:0007669"/>
    <property type="project" value="UniProtKB-UniRule"/>
</dbReference>
<dbReference type="InterPro" id="IPR000731">
    <property type="entry name" value="SSD"/>
</dbReference>
<feature type="transmembrane region" description="Helical" evidence="10">
    <location>
        <begin position="149"/>
        <end position="168"/>
    </location>
</feature>
<dbReference type="GO" id="GO:0065002">
    <property type="term" value="P:intracellular protein transmembrane transport"/>
    <property type="evidence" value="ECO:0007669"/>
    <property type="project" value="UniProtKB-UniRule"/>
</dbReference>
<keyword evidence="9 10" id="KW-0472">Membrane</keyword>
<dbReference type="Pfam" id="PF07549">
    <property type="entry name" value="Sec_GG"/>
    <property type="match status" value="1"/>
</dbReference>
<dbReference type="InterPro" id="IPR055344">
    <property type="entry name" value="SecD_SecF_C_bact"/>
</dbReference>
<comment type="subunit">
    <text evidence="10">Forms a complex with SecD. Part of the essential Sec protein translocation apparatus which comprises SecA, SecYEG and auxiliary proteins SecDF. Other proteins may also be involved.</text>
</comment>
<dbReference type="NCBIfam" id="TIGR00966">
    <property type="entry name" value="transloc_SecF"/>
    <property type="match status" value="1"/>
</dbReference>
<evidence type="ECO:0000256" key="7">
    <source>
        <dbReference type="ARBA" id="ARBA00022989"/>
    </source>
</evidence>
<comment type="function">
    <text evidence="10">Part of the Sec protein translocase complex. Interacts with the SecYEG preprotein conducting channel. SecDF uses the proton motive force (PMF) to complete protein translocation after the ATP-dependent function of SecA.</text>
</comment>
<evidence type="ECO:0000256" key="6">
    <source>
        <dbReference type="ARBA" id="ARBA00022927"/>
    </source>
</evidence>
<evidence type="ECO:0000259" key="11">
    <source>
        <dbReference type="PROSITE" id="PS50156"/>
    </source>
</evidence>
<comment type="similarity">
    <text evidence="10">Belongs to the SecD/SecF family. SecF subfamily.</text>
</comment>
<dbReference type="PANTHER" id="PTHR30081:SF8">
    <property type="entry name" value="PROTEIN TRANSLOCASE SUBUNIT SECF"/>
    <property type="match status" value="1"/>
</dbReference>
<evidence type="ECO:0000256" key="2">
    <source>
        <dbReference type="ARBA" id="ARBA00022448"/>
    </source>
</evidence>
<keyword evidence="4" id="KW-0997">Cell inner membrane</keyword>
<sequence length="321" mass="35676">MYQIIQKRGIWITISTILVALSIIALFIWGLKFGIDFTGGSLLEVRFKNERPAINDVQKAVEDLDLGSLITQNVGDQGTILRFQNISEDKHQEVLKRLRGLVDRGLVDTEGEADQKAFLNTKEIDASNVEELRYDAVGPTIGQELRRKSITAIVIVLIVIVLYIAWAFRKVSRPVASWKYGISAIIALFHDVIIVVGAFAVLGRFYGIEVNAPFVAAILTVLGYSVNDTIVVFDRVRENLPKSDDNFEETINTSVNDTITRSINTSFTTILVLLAIFFFGGDSIKDFVLALSIGIFIGTYSSIFLASPILVIWEKVTRNNA</sequence>
<reference evidence="12 13" key="1">
    <citation type="journal article" date="2016" name="Nat. Commun.">
        <title>Thousands of microbial genomes shed light on interconnected biogeochemical processes in an aquifer system.</title>
        <authorList>
            <person name="Anantharaman K."/>
            <person name="Brown C.T."/>
            <person name="Hug L.A."/>
            <person name="Sharon I."/>
            <person name="Castelle C.J."/>
            <person name="Probst A.J."/>
            <person name="Thomas B.C."/>
            <person name="Singh A."/>
            <person name="Wilkins M.J."/>
            <person name="Karaoz U."/>
            <person name="Brodie E.L."/>
            <person name="Williams K.H."/>
            <person name="Hubbard S.S."/>
            <person name="Banfield J.F."/>
        </authorList>
    </citation>
    <scope>NUCLEOTIDE SEQUENCE [LARGE SCALE GENOMIC DNA]</scope>
</reference>
<keyword evidence="3 10" id="KW-1003">Cell membrane</keyword>
<feature type="transmembrane region" description="Helical" evidence="10">
    <location>
        <begin position="287"/>
        <end position="313"/>
    </location>
</feature>
<dbReference type="AlphaFoldDB" id="A0A1F5TMU6"/>
<proteinExistence type="inferred from homology"/>
<organism evidence="12 13">
    <name type="scientific">Candidatus Falkowbacteria bacterium RIFOXYD2_FULL_34_120</name>
    <dbReference type="NCBI Taxonomy" id="1798007"/>
    <lineage>
        <taxon>Bacteria</taxon>
        <taxon>Candidatus Falkowiibacteriota</taxon>
    </lineage>
</organism>
<evidence type="ECO:0000256" key="1">
    <source>
        <dbReference type="ARBA" id="ARBA00004651"/>
    </source>
</evidence>
<feature type="transmembrane region" description="Helical" evidence="10">
    <location>
        <begin position="9"/>
        <end position="31"/>
    </location>
</feature>
<dbReference type="Gene3D" id="1.20.1640.10">
    <property type="entry name" value="Multidrug efflux transporter AcrB transmembrane domain"/>
    <property type="match status" value="1"/>
</dbReference>
<evidence type="ECO:0000256" key="10">
    <source>
        <dbReference type="HAMAP-Rule" id="MF_01464"/>
    </source>
</evidence>
<dbReference type="HAMAP" id="MF_01464_B">
    <property type="entry name" value="SecF_B"/>
    <property type="match status" value="1"/>
</dbReference>
<evidence type="ECO:0000256" key="5">
    <source>
        <dbReference type="ARBA" id="ARBA00022692"/>
    </source>
</evidence>
<protein>
    <recommendedName>
        <fullName evidence="10">Protein-export membrane protein SecF</fullName>
    </recommendedName>
</protein>
<keyword evidence="5 10" id="KW-0812">Transmembrane</keyword>
<dbReference type="InterPro" id="IPR022646">
    <property type="entry name" value="SecD/SecF_CS"/>
</dbReference>
<comment type="caution">
    <text evidence="12">The sequence shown here is derived from an EMBL/GenBank/DDBJ whole genome shotgun (WGS) entry which is preliminary data.</text>
</comment>
<dbReference type="InterPro" id="IPR005665">
    <property type="entry name" value="SecF_bac"/>
</dbReference>
<evidence type="ECO:0000313" key="12">
    <source>
        <dbReference type="EMBL" id="OGF40099.1"/>
    </source>
</evidence>
<keyword evidence="6 10" id="KW-0653">Protein transport</keyword>
<keyword evidence="2 10" id="KW-0813">Transport</keyword>
<feature type="transmembrane region" description="Helical" evidence="10">
    <location>
        <begin position="263"/>
        <end position="281"/>
    </location>
</feature>
<feature type="domain" description="SSD" evidence="11">
    <location>
        <begin position="149"/>
        <end position="312"/>
    </location>
</feature>
<keyword evidence="7 10" id="KW-1133">Transmembrane helix</keyword>
<name>A0A1F5TMU6_9BACT</name>
<dbReference type="PRINTS" id="PR01755">
    <property type="entry name" value="SECFTRNLCASE"/>
</dbReference>
<dbReference type="EMBL" id="MFGO01000036">
    <property type="protein sequence ID" value="OGF40099.1"/>
    <property type="molecule type" value="Genomic_DNA"/>
</dbReference>
<evidence type="ECO:0000313" key="13">
    <source>
        <dbReference type="Proteomes" id="UP000177579"/>
    </source>
</evidence>
<dbReference type="InterPro" id="IPR048634">
    <property type="entry name" value="SecD_SecF_C"/>
</dbReference>
<dbReference type="PROSITE" id="PS50156">
    <property type="entry name" value="SSD"/>
    <property type="match status" value="1"/>
</dbReference>
<dbReference type="InterPro" id="IPR022813">
    <property type="entry name" value="SecD/SecF_arch_bac"/>
</dbReference>
<dbReference type="PANTHER" id="PTHR30081">
    <property type="entry name" value="PROTEIN-EXPORT MEMBRANE PROTEIN SEC"/>
    <property type="match status" value="1"/>
</dbReference>
<dbReference type="GO" id="GO:0015450">
    <property type="term" value="F:protein-transporting ATPase activity"/>
    <property type="evidence" value="ECO:0007669"/>
    <property type="project" value="InterPro"/>
</dbReference>
<keyword evidence="8 10" id="KW-0811">Translocation</keyword>
<accession>A0A1F5TMU6</accession>
<dbReference type="NCBIfam" id="TIGR00916">
    <property type="entry name" value="2A0604s01"/>
    <property type="match status" value="1"/>
</dbReference>
<comment type="subcellular location">
    <subcellularLocation>
        <location evidence="1 10">Cell membrane</location>
        <topology evidence="1 10">Multi-pass membrane protein</topology>
    </subcellularLocation>
</comment>
<dbReference type="Proteomes" id="UP000177579">
    <property type="component" value="Unassembled WGS sequence"/>
</dbReference>
<evidence type="ECO:0000256" key="4">
    <source>
        <dbReference type="ARBA" id="ARBA00022519"/>
    </source>
</evidence>